<organism evidence="14 15">
    <name type="scientific">Paramuricea clavata</name>
    <name type="common">Red gorgonian</name>
    <name type="synonym">Violescent sea-whip</name>
    <dbReference type="NCBI Taxonomy" id="317549"/>
    <lineage>
        <taxon>Eukaryota</taxon>
        <taxon>Metazoa</taxon>
        <taxon>Cnidaria</taxon>
        <taxon>Anthozoa</taxon>
        <taxon>Octocorallia</taxon>
        <taxon>Malacalcyonacea</taxon>
        <taxon>Plexauridae</taxon>
        <taxon>Paramuricea</taxon>
    </lineage>
</organism>
<evidence type="ECO:0000259" key="13">
    <source>
        <dbReference type="PROSITE" id="PS50237"/>
    </source>
</evidence>
<evidence type="ECO:0000256" key="8">
    <source>
        <dbReference type="ARBA" id="ARBA00022737"/>
    </source>
</evidence>
<dbReference type="AlphaFoldDB" id="A0A6S7HYG1"/>
<dbReference type="PANTHER" id="PTHR11254:SF363">
    <property type="entry name" value="E3 UBIQUITIN-PROTEIN LIGASE HACE1"/>
    <property type="match status" value="1"/>
</dbReference>
<dbReference type="Gene3D" id="3.30.2410.10">
    <property type="entry name" value="Hect, E3 ligase catalytic domain"/>
    <property type="match status" value="1"/>
</dbReference>
<proteinExistence type="predicted"/>
<accession>A0A6S7HYG1</accession>
<feature type="non-terminal residue" evidence="14">
    <location>
        <position position="1"/>
    </location>
</feature>
<gene>
    <name evidence="14" type="ORF">PACLA_8A037623</name>
</gene>
<dbReference type="GO" id="GO:0000139">
    <property type="term" value="C:Golgi membrane"/>
    <property type="evidence" value="ECO:0007669"/>
    <property type="project" value="TreeGrafter"/>
</dbReference>
<reference evidence="14" key="1">
    <citation type="submission" date="2020-04" db="EMBL/GenBank/DDBJ databases">
        <authorList>
            <person name="Alioto T."/>
            <person name="Alioto T."/>
            <person name="Gomez Garrido J."/>
        </authorList>
    </citation>
    <scope>NUCLEOTIDE SEQUENCE</scope>
    <source>
        <strain evidence="14">A484AB</strain>
    </source>
</reference>
<dbReference type="EMBL" id="CACRXK020007137">
    <property type="protein sequence ID" value="CAB4011415.1"/>
    <property type="molecule type" value="Genomic_DNA"/>
</dbReference>
<evidence type="ECO:0000256" key="9">
    <source>
        <dbReference type="ARBA" id="ARBA00022786"/>
    </source>
</evidence>
<name>A0A6S7HYG1_PARCT</name>
<keyword evidence="8" id="KW-0677">Repeat</keyword>
<comment type="caution">
    <text evidence="14">The sequence shown here is derived from an EMBL/GenBank/DDBJ whole genome shotgun (WGS) entry which is preliminary data.</text>
</comment>
<comment type="pathway">
    <text evidence="4">Protein modification; protein ubiquitination.</text>
</comment>
<keyword evidence="15" id="KW-1185">Reference proteome</keyword>
<dbReference type="Pfam" id="PF00632">
    <property type="entry name" value="HECT"/>
    <property type="match status" value="1"/>
</dbReference>
<keyword evidence="9 12" id="KW-0833">Ubl conjugation pathway</keyword>
<evidence type="ECO:0000256" key="4">
    <source>
        <dbReference type="ARBA" id="ARBA00004906"/>
    </source>
</evidence>
<evidence type="ECO:0000256" key="3">
    <source>
        <dbReference type="ARBA" id="ARBA00004496"/>
    </source>
</evidence>
<dbReference type="EC" id="2.3.2.26" evidence="5"/>
<feature type="domain" description="HECT" evidence="13">
    <location>
        <begin position="388"/>
        <end position="461"/>
    </location>
</feature>
<dbReference type="InterPro" id="IPR000569">
    <property type="entry name" value="HECT_dom"/>
</dbReference>
<keyword evidence="6" id="KW-0963">Cytoplasm</keyword>
<dbReference type="Proteomes" id="UP001152795">
    <property type="component" value="Unassembled WGS sequence"/>
</dbReference>
<evidence type="ECO:0000256" key="6">
    <source>
        <dbReference type="ARBA" id="ARBA00022490"/>
    </source>
</evidence>
<evidence type="ECO:0000256" key="1">
    <source>
        <dbReference type="ARBA" id="ARBA00000885"/>
    </source>
</evidence>
<comment type="caution">
    <text evidence="12">Lacks conserved residue(s) required for the propagation of feature annotation.</text>
</comment>
<comment type="catalytic activity">
    <reaction evidence="1">
        <text>S-ubiquitinyl-[E2 ubiquitin-conjugating enzyme]-L-cysteine + [acceptor protein]-L-lysine = [E2 ubiquitin-conjugating enzyme]-L-cysteine + N(6)-ubiquitinyl-[acceptor protein]-L-lysine.</text>
        <dbReference type="EC" id="2.3.2.26"/>
    </reaction>
</comment>
<dbReference type="SUPFAM" id="SSF56204">
    <property type="entry name" value="Hect, E3 ligase catalytic domain"/>
    <property type="match status" value="1"/>
</dbReference>
<evidence type="ECO:0000256" key="11">
    <source>
        <dbReference type="ARBA" id="ARBA00023136"/>
    </source>
</evidence>
<protein>
    <recommendedName>
        <fullName evidence="5">HECT-type E3 ubiquitin transferase</fullName>
        <ecNumber evidence="5">2.3.2.26</ecNumber>
    </recommendedName>
</protein>
<keyword evidence="11" id="KW-0472">Membrane</keyword>
<dbReference type="InterPro" id="IPR035983">
    <property type="entry name" value="Hect_E3_ubiquitin_ligase"/>
</dbReference>
<evidence type="ECO:0000313" key="15">
    <source>
        <dbReference type="Proteomes" id="UP001152795"/>
    </source>
</evidence>
<dbReference type="GO" id="GO:0016874">
    <property type="term" value="F:ligase activity"/>
    <property type="evidence" value="ECO:0007669"/>
    <property type="project" value="UniProtKB-KW"/>
</dbReference>
<keyword evidence="14" id="KW-0436">Ligase</keyword>
<keyword evidence="10" id="KW-0040">ANK repeat</keyword>
<comment type="subcellular location">
    <subcellularLocation>
        <location evidence="3">Cytoplasm</location>
    </subcellularLocation>
    <subcellularLocation>
        <location evidence="2">Endomembrane system</location>
    </subcellularLocation>
</comment>
<dbReference type="GO" id="GO:0061630">
    <property type="term" value="F:ubiquitin protein ligase activity"/>
    <property type="evidence" value="ECO:0007669"/>
    <property type="project" value="UniProtKB-EC"/>
</dbReference>
<dbReference type="PANTHER" id="PTHR11254">
    <property type="entry name" value="HECT DOMAIN UBIQUITIN-PROTEIN LIGASE"/>
    <property type="match status" value="1"/>
</dbReference>
<dbReference type="GO" id="GO:0006511">
    <property type="term" value="P:ubiquitin-dependent protein catabolic process"/>
    <property type="evidence" value="ECO:0007669"/>
    <property type="project" value="TreeGrafter"/>
</dbReference>
<dbReference type="GO" id="GO:0005634">
    <property type="term" value="C:nucleus"/>
    <property type="evidence" value="ECO:0007669"/>
    <property type="project" value="TreeGrafter"/>
</dbReference>
<dbReference type="OrthoDB" id="5980915at2759"/>
<dbReference type="PROSITE" id="PS50237">
    <property type="entry name" value="HECT"/>
    <property type="match status" value="2"/>
</dbReference>
<feature type="domain" description="HECT" evidence="13">
    <location>
        <begin position="119"/>
        <end position="166"/>
    </location>
</feature>
<dbReference type="GO" id="GO:0000209">
    <property type="term" value="P:protein polyubiquitination"/>
    <property type="evidence" value="ECO:0007669"/>
    <property type="project" value="TreeGrafter"/>
</dbReference>
<keyword evidence="7" id="KW-0808">Transferase</keyword>
<dbReference type="SMART" id="SM00119">
    <property type="entry name" value="HECTc"/>
    <property type="match status" value="1"/>
</dbReference>
<feature type="active site" description="Glycyl thioester intermediate" evidence="12">
    <location>
        <position position="428"/>
    </location>
</feature>
<evidence type="ECO:0000256" key="5">
    <source>
        <dbReference type="ARBA" id="ARBA00012485"/>
    </source>
</evidence>
<evidence type="ECO:0000256" key="12">
    <source>
        <dbReference type="PROSITE-ProRule" id="PRU00104"/>
    </source>
</evidence>
<sequence length="461" mass="50824">SEVSHVSTSVDRDSSNTVISVQGMSPTNHGEGPSTLTTTPTGDFDWLYASWLCDEVDLAGYESMSDVEMELGPNDESSNSQHSTVSLPDILKKLSSAINLDSISKFNISRSHVWEGTVRALTRKSFSPHNKVSVKFCDDVGTSEGAIDLGGPKREFFTLVLDWLMHSQLFCGSDSSKYFSCNATSQGNNDCFHAGEIVAMSLVHGGPGFGCLSPSLYQCIVEGPNNVLVNASDVYDVELRSSLEKLLNAKSTDEANTMIDRPLLSTLLDLAGTFKFVSSLDEIPTLVQQTVKWFLLGRSHFSQEQFVQGLSVLGIYDSILKNPESFRPVFCCSPQQLNAEVISHLFETNFSEVGSNRHCSESLVISHWNDYLLDVEERAETEVTFNDILFFASGCKIIPPFGIKLSLEFLHHAEKNGEMSKFPKANTCACILYLPVTHSSYDKFKEALSFAFLNTRGFGEP</sequence>
<evidence type="ECO:0000313" key="14">
    <source>
        <dbReference type="EMBL" id="CAB4011415.1"/>
    </source>
</evidence>
<dbReference type="GO" id="GO:0061025">
    <property type="term" value="P:membrane fusion"/>
    <property type="evidence" value="ECO:0007669"/>
    <property type="project" value="TreeGrafter"/>
</dbReference>
<dbReference type="InterPro" id="IPR050409">
    <property type="entry name" value="E3_ubiq-protein_ligase"/>
</dbReference>
<evidence type="ECO:0000256" key="7">
    <source>
        <dbReference type="ARBA" id="ARBA00022679"/>
    </source>
</evidence>
<evidence type="ECO:0000256" key="2">
    <source>
        <dbReference type="ARBA" id="ARBA00004308"/>
    </source>
</evidence>
<evidence type="ECO:0000256" key="10">
    <source>
        <dbReference type="ARBA" id="ARBA00023043"/>
    </source>
</evidence>
<dbReference type="Gene3D" id="3.90.1750.10">
    <property type="entry name" value="Hect, E3 ligase catalytic domains"/>
    <property type="match status" value="1"/>
</dbReference>
<dbReference type="GO" id="GO:0007030">
    <property type="term" value="P:Golgi organization"/>
    <property type="evidence" value="ECO:0007669"/>
    <property type="project" value="TreeGrafter"/>
</dbReference>